<evidence type="ECO:0000256" key="1">
    <source>
        <dbReference type="ARBA" id="ARBA00023125"/>
    </source>
</evidence>
<protein>
    <submittedName>
        <fullName evidence="4">DNA-binding transcriptional regulator, AcrR family</fullName>
    </submittedName>
</protein>
<dbReference type="Proteomes" id="UP000198877">
    <property type="component" value="Unassembled WGS sequence"/>
</dbReference>
<dbReference type="InterPro" id="IPR009057">
    <property type="entry name" value="Homeodomain-like_sf"/>
</dbReference>
<evidence type="ECO:0000259" key="3">
    <source>
        <dbReference type="PROSITE" id="PS50977"/>
    </source>
</evidence>
<dbReference type="GO" id="GO:0003677">
    <property type="term" value="F:DNA binding"/>
    <property type="evidence" value="ECO:0007669"/>
    <property type="project" value="UniProtKB-UniRule"/>
</dbReference>
<evidence type="ECO:0000313" key="5">
    <source>
        <dbReference type="Proteomes" id="UP000198877"/>
    </source>
</evidence>
<accession>A0A1I6G6D1</accession>
<feature type="DNA-binding region" description="H-T-H motif" evidence="2">
    <location>
        <begin position="33"/>
        <end position="52"/>
    </location>
</feature>
<dbReference type="AlphaFoldDB" id="A0A1I6G6D1"/>
<dbReference type="EMBL" id="FOYR01000001">
    <property type="protein sequence ID" value="SFR37758.1"/>
    <property type="molecule type" value="Genomic_DNA"/>
</dbReference>
<feature type="domain" description="HTH tetR-type" evidence="3">
    <location>
        <begin position="10"/>
        <end position="70"/>
    </location>
</feature>
<gene>
    <name evidence="4" type="ORF">SAMN04488591_0809</name>
</gene>
<dbReference type="SUPFAM" id="SSF46689">
    <property type="entry name" value="Homeodomain-like"/>
    <property type="match status" value="1"/>
</dbReference>
<dbReference type="Gene3D" id="1.10.357.10">
    <property type="entry name" value="Tetracycline Repressor, domain 2"/>
    <property type="match status" value="1"/>
</dbReference>
<dbReference type="Pfam" id="PF00440">
    <property type="entry name" value="TetR_N"/>
    <property type="match status" value="1"/>
</dbReference>
<name>A0A1I6G6D1_9MICO</name>
<keyword evidence="1 2" id="KW-0238">DNA-binding</keyword>
<organism evidence="4 5">
    <name type="scientific">Microbacterium azadirachtae</name>
    <dbReference type="NCBI Taxonomy" id="582680"/>
    <lineage>
        <taxon>Bacteria</taxon>
        <taxon>Bacillati</taxon>
        <taxon>Actinomycetota</taxon>
        <taxon>Actinomycetes</taxon>
        <taxon>Micrococcales</taxon>
        <taxon>Microbacteriaceae</taxon>
        <taxon>Microbacterium</taxon>
    </lineage>
</organism>
<proteinExistence type="predicted"/>
<evidence type="ECO:0000313" key="4">
    <source>
        <dbReference type="EMBL" id="SFR37758.1"/>
    </source>
</evidence>
<sequence>MNNGAVLTVDGQASKVLTAYTDLLVERGIRGATLEELARRTGLSKSGVLHHFPSMKALRSALFDEVRAQVAEDVRAMRAAPEGPLRYYLLSSLDRDSELERLIEACTRIAQTGDETALDILRESRGGWLNVLVESTRSPALSKTILMLGDGINHNALLRVREDEEFLTDAHLEHLIATFEALLSDNTPH</sequence>
<evidence type="ECO:0000256" key="2">
    <source>
        <dbReference type="PROSITE-ProRule" id="PRU00335"/>
    </source>
</evidence>
<dbReference type="InterPro" id="IPR001647">
    <property type="entry name" value="HTH_TetR"/>
</dbReference>
<dbReference type="PROSITE" id="PS50977">
    <property type="entry name" value="HTH_TETR_2"/>
    <property type="match status" value="1"/>
</dbReference>
<dbReference type="PRINTS" id="PR00455">
    <property type="entry name" value="HTHTETR"/>
</dbReference>
<reference evidence="5" key="1">
    <citation type="submission" date="2016-10" db="EMBL/GenBank/DDBJ databases">
        <authorList>
            <person name="Varghese N."/>
            <person name="Submissions S."/>
        </authorList>
    </citation>
    <scope>NUCLEOTIDE SEQUENCE [LARGE SCALE GENOMIC DNA]</scope>
    <source>
        <strain evidence="5">CL127</strain>
    </source>
</reference>